<dbReference type="SUPFAM" id="SSF160387">
    <property type="entry name" value="NosL/MerB-like"/>
    <property type="match status" value="1"/>
</dbReference>
<keyword evidence="4" id="KW-1185">Reference proteome</keyword>
<dbReference type="PANTHER" id="PTHR41247:SF1">
    <property type="entry name" value="HTH-TYPE TRANSCRIPTIONAL REPRESSOR YCNK"/>
    <property type="match status" value="1"/>
</dbReference>
<feature type="compositionally biased region" description="Basic and acidic residues" evidence="1">
    <location>
        <begin position="153"/>
        <end position="167"/>
    </location>
</feature>
<protein>
    <submittedName>
        <fullName evidence="3">Copper chaperone NosL</fullName>
    </submittedName>
</protein>
<gene>
    <name evidence="3" type="ORF">JOC94_002749</name>
</gene>
<dbReference type="PROSITE" id="PS51257">
    <property type="entry name" value="PROKAR_LIPOPROTEIN"/>
    <property type="match status" value="1"/>
</dbReference>
<evidence type="ECO:0000313" key="3">
    <source>
        <dbReference type="EMBL" id="MBM7715760.1"/>
    </source>
</evidence>
<evidence type="ECO:0000256" key="2">
    <source>
        <dbReference type="SAM" id="SignalP"/>
    </source>
</evidence>
<sequence>MKQKRMYLFILLLSISIVAAACGKKEAAVEPKEVDEGVDKCDICHMNVADDQFATQIALKDGETLMFDDIGCMVKDWLLENDDKETEAVFVRDFDTKEWISYDDATYVYDASFKTPMAYGMYSFKDKADAEALIEKEGKGQLLTAEDLKSHSWKRNKEMMDHGHQDHGNGGSHDQGGDEKEQGDDHEHEVHGQDDGEQHE</sequence>
<keyword evidence="2" id="KW-0732">Signal</keyword>
<comment type="caution">
    <text evidence="3">The sequence shown here is derived from an EMBL/GenBank/DDBJ whole genome shotgun (WGS) entry which is preliminary data.</text>
</comment>
<reference evidence="3 4" key="1">
    <citation type="submission" date="2021-01" db="EMBL/GenBank/DDBJ databases">
        <title>Genomic Encyclopedia of Type Strains, Phase IV (KMG-IV): sequencing the most valuable type-strain genomes for metagenomic binning, comparative biology and taxonomic classification.</title>
        <authorList>
            <person name="Goeker M."/>
        </authorList>
    </citation>
    <scope>NUCLEOTIDE SEQUENCE [LARGE SCALE GENOMIC DNA]</scope>
    <source>
        <strain evidence="3 4">DSM 105453</strain>
    </source>
</reference>
<feature type="compositionally biased region" description="Basic and acidic residues" evidence="1">
    <location>
        <begin position="175"/>
        <end position="200"/>
    </location>
</feature>
<feature type="region of interest" description="Disordered" evidence="1">
    <location>
        <begin position="153"/>
        <end position="200"/>
    </location>
</feature>
<organism evidence="3 4">
    <name type="scientific">Siminovitchia thermophila</name>
    <dbReference type="NCBI Taxonomy" id="1245522"/>
    <lineage>
        <taxon>Bacteria</taxon>
        <taxon>Bacillati</taxon>
        <taxon>Bacillota</taxon>
        <taxon>Bacilli</taxon>
        <taxon>Bacillales</taxon>
        <taxon>Bacillaceae</taxon>
        <taxon>Siminovitchia</taxon>
    </lineage>
</organism>
<evidence type="ECO:0000256" key="1">
    <source>
        <dbReference type="SAM" id="MobiDB-lite"/>
    </source>
</evidence>
<name>A0ABS2R8Q1_9BACI</name>
<dbReference type="InterPro" id="IPR008719">
    <property type="entry name" value="N2O_reductase_NosL"/>
</dbReference>
<feature type="chain" id="PRO_5045048471" evidence="2">
    <location>
        <begin position="21"/>
        <end position="200"/>
    </location>
</feature>
<dbReference type="Proteomes" id="UP000823485">
    <property type="component" value="Unassembled WGS sequence"/>
</dbReference>
<dbReference type="RefSeq" id="WP_171973886.1">
    <property type="nucleotide sequence ID" value="NZ_JAFBFH010000018.1"/>
</dbReference>
<evidence type="ECO:0000313" key="4">
    <source>
        <dbReference type="Proteomes" id="UP000823485"/>
    </source>
</evidence>
<accession>A0ABS2R8Q1</accession>
<proteinExistence type="predicted"/>
<dbReference type="Pfam" id="PF05573">
    <property type="entry name" value="NosL"/>
    <property type="match status" value="1"/>
</dbReference>
<dbReference type="EMBL" id="JAFBFH010000018">
    <property type="protein sequence ID" value="MBM7715760.1"/>
    <property type="molecule type" value="Genomic_DNA"/>
</dbReference>
<dbReference type="PANTHER" id="PTHR41247">
    <property type="entry name" value="HTH-TYPE TRANSCRIPTIONAL REPRESSOR YCNK"/>
    <property type="match status" value="1"/>
</dbReference>
<feature type="signal peptide" evidence="2">
    <location>
        <begin position="1"/>
        <end position="20"/>
    </location>
</feature>